<gene>
    <name evidence="3" type="ORF">KAK11_04120</name>
</gene>
<dbReference type="EMBL" id="JAGQDG010000001">
    <property type="protein sequence ID" value="MBQ0934506.1"/>
    <property type="molecule type" value="Genomic_DNA"/>
</dbReference>
<evidence type="ECO:0000313" key="4">
    <source>
        <dbReference type="Proteomes" id="UP000672097"/>
    </source>
</evidence>
<dbReference type="RefSeq" id="WP_210806415.1">
    <property type="nucleotide sequence ID" value="NZ_JAGQDG010000001.1"/>
</dbReference>
<evidence type="ECO:0000259" key="2">
    <source>
        <dbReference type="Pfam" id="PF09350"/>
    </source>
</evidence>
<accession>A0ABS5DUF5</accession>
<protein>
    <submittedName>
        <fullName evidence="3">DUF1992 domain-containing protein</fullName>
    </submittedName>
</protein>
<feature type="region of interest" description="Disordered" evidence="1">
    <location>
        <begin position="22"/>
        <end position="41"/>
    </location>
</feature>
<feature type="domain" description="DnaJ homologue subfamily C member 28 conserved" evidence="2">
    <location>
        <begin position="13"/>
        <end position="77"/>
    </location>
</feature>
<dbReference type="InterPro" id="IPR018961">
    <property type="entry name" value="DnaJ_homolog_subfam-C_membr-28"/>
</dbReference>
<evidence type="ECO:0000313" key="3">
    <source>
        <dbReference type="EMBL" id="MBQ0934506.1"/>
    </source>
</evidence>
<sequence>MPRLELLDDEIGRKLQEAQQSGELAGAKGYGQPLQHSEGWEQTPDEWRMPFKILKDAGVVPHEVEMMQERALLRTALDNLPAGADRDKAQKRLAELEQAIALRLEALQRR</sequence>
<name>A0ABS5DUF5_9BURK</name>
<dbReference type="Pfam" id="PF09350">
    <property type="entry name" value="DJC28_CD"/>
    <property type="match status" value="1"/>
</dbReference>
<organism evidence="3 4">
    <name type="scientific">Ideonella paludis</name>
    <dbReference type="NCBI Taxonomy" id="1233411"/>
    <lineage>
        <taxon>Bacteria</taxon>
        <taxon>Pseudomonadati</taxon>
        <taxon>Pseudomonadota</taxon>
        <taxon>Betaproteobacteria</taxon>
        <taxon>Burkholderiales</taxon>
        <taxon>Sphaerotilaceae</taxon>
        <taxon>Ideonella</taxon>
    </lineage>
</organism>
<proteinExistence type="predicted"/>
<comment type="caution">
    <text evidence="3">The sequence shown here is derived from an EMBL/GenBank/DDBJ whole genome shotgun (WGS) entry which is preliminary data.</text>
</comment>
<reference evidence="3 4" key="1">
    <citation type="submission" date="2021-04" db="EMBL/GenBank/DDBJ databases">
        <title>The genome sequence of type strain Ideonella paludis KCTC 32238.</title>
        <authorList>
            <person name="Liu Y."/>
        </authorList>
    </citation>
    <scope>NUCLEOTIDE SEQUENCE [LARGE SCALE GENOMIC DNA]</scope>
    <source>
        <strain evidence="3 4">KCTC 32238</strain>
    </source>
</reference>
<dbReference type="Proteomes" id="UP000672097">
    <property type="component" value="Unassembled WGS sequence"/>
</dbReference>
<evidence type="ECO:0000256" key="1">
    <source>
        <dbReference type="SAM" id="MobiDB-lite"/>
    </source>
</evidence>
<keyword evidence="4" id="KW-1185">Reference proteome</keyword>